<dbReference type="EMBL" id="CP147248">
    <property type="protein sequence ID" value="WYJ88114.1"/>
    <property type="molecule type" value="Genomic_DNA"/>
</dbReference>
<proteinExistence type="predicted"/>
<reference evidence="3" key="1">
    <citation type="submission" date="2017-05" db="EMBL/GenBank/DDBJ databases">
        <title>The Genome Sequence of EEnterococcus faecalis 9F2_4866.</title>
        <authorList>
            <consortium name="The Broad Institute Genomics Platform"/>
            <consortium name="The Broad Institute Genomic Center for Infectious Diseases"/>
            <person name="Earl A."/>
            <person name="Manson A."/>
            <person name="Schwartman J."/>
            <person name="Gilmore M."/>
            <person name="Abouelleil A."/>
            <person name="Cao P."/>
            <person name="Chapman S."/>
            <person name="Cusick C."/>
            <person name="Shea T."/>
            <person name="Young S."/>
            <person name="Neafsey D."/>
            <person name="Nusbaum C."/>
            <person name="Birren B."/>
        </authorList>
    </citation>
    <scope>NUCLEOTIDE SEQUENCE [LARGE SCALE GENOMIC DNA]</scope>
    <source>
        <strain evidence="3">12C11_DIV0727</strain>
    </source>
</reference>
<protein>
    <recommendedName>
        <fullName evidence="1">DUF1858 domain-containing protein</fullName>
    </recommendedName>
</protein>
<dbReference type="Gene3D" id="1.10.3910.10">
    <property type="entry name" value="SP0561-like"/>
    <property type="match status" value="1"/>
</dbReference>
<dbReference type="Proteomes" id="UP000195080">
    <property type="component" value="Chromosome"/>
</dbReference>
<evidence type="ECO:0000259" key="1">
    <source>
        <dbReference type="Pfam" id="PF08984"/>
    </source>
</evidence>
<dbReference type="SUPFAM" id="SSF140683">
    <property type="entry name" value="SP0561-like"/>
    <property type="match status" value="1"/>
</dbReference>
<dbReference type="RefSeq" id="WP_086280793.1">
    <property type="nucleotide sequence ID" value="NZ_CP147248.1"/>
</dbReference>
<dbReference type="InterPro" id="IPR038062">
    <property type="entry name" value="ScdA-like_N_sf"/>
</dbReference>
<evidence type="ECO:0000313" key="3">
    <source>
        <dbReference type="Proteomes" id="UP000195080"/>
    </source>
</evidence>
<sequence>MKEIDLNQSVQQMVTTYPETAQIMYELGFKSILEPGMLKTAGRYMTLVKGAKMKKIPMETIKAAFAANGFILKGA</sequence>
<dbReference type="Pfam" id="PF08984">
    <property type="entry name" value="DUF1858"/>
    <property type="match status" value="1"/>
</dbReference>
<evidence type="ECO:0000313" key="2">
    <source>
        <dbReference type="EMBL" id="WYJ88114.1"/>
    </source>
</evidence>
<organism evidence="2 3">
    <name type="scientific">Candidatus Enterococcus lemimoniae</name>
    <dbReference type="NCBI Taxonomy" id="1834167"/>
    <lineage>
        <taxon>Bacteria</taxon>
        <taxon>Bacillati</taxon>
        <taxon>Bacillota</taxon>
        <taxon>Bacilli</taxon>
        <taxon>Lactobacillales</taxon>
        <taxon>Enterococcaceae</taxon>
        <taxon>Enterococcus</taxon>
    </lineage>
</organism>
<dbReference type="InterPro" id="IPR015077">
    <property type="entry name" value="DUF1858"/>
</dbReference>
<keyword evidence="3" id="KW-1185">Reference proteome</keyword>
<name>A0ABZ2TBC9_9ENTE</name>
<feature type="domain" description="DUF1858" evidence="1">
    <location>
        <begin position="4"/>
        <end position="61"/>
    </location>
</feature>
<accession>A0ABZ2TBC9</accession>
<gene>
    <name evidence="2" type="ORF">A5866_003242</name>
</gene>